<dbReference type="InterPro" id="IPR008687">
    <property type="entry name" value="MobC"/>
</dbReference>
<evidence type="ECO:0000313" key="3">
    <source>
        <dbReference type="Proteomes" id="UP000292927"/>
    </source>
</evidence>
<name>A0A4Q7PMP4_9FIRM</name>
<proteinExistence type="predicted"/>
<reference evidence="2 3" key="1">
    <citation type="submission" date="2019-02" db="EMBL/GenBank/DDBJ databases">
        <title>Genomic Encyclopedia of Type Strains, Phase IV (KMG-IV): sequencing the most valuable type-strain genomes for metagenomic binning, comparative biology and taxonomic classification.</title>
        <authorList>
            <person name="Goeker M."/>
        </authorList>
    </citation>
    <scope>NUCLEOTIDE SEQUENCE [LARGE SCALE GENOMIC DNA]</scope>
    <source>
        <strain evidence="2 3">DSM 29486</strain>
    </source>
</reference>
<dbReference type="RefSeq" id="WP_130434813.1">
    <property type="nucleotide sequence ID" value="NZ_SGXF01000002.1"/>
</dbReference>
<gene>
    <name evidence="2" type="ORF">EV209_1612</name>
</gene>
<evidence type="ECO:0000313" key="2">
    <source>
        <dbReference type="EMBL" id="RZT01170.1"/>
    </source>
</evidence>
<protein>
    <submittedName>
        <fullName evidence="2">Mobilization protein MobC</fullName>
    </submittedName>
</protein>
<organism evidence="2 3">
    <name type="scientific">Cuneatibacter caecimuris</name>
    <dbReference type="NCBI Taxonomy" id="1796618"/>
    <lineage>
        <taxon>Bacteria</taxon>
        <taxon>Bacillati</taxon>
        <taxon>Bacillota</taxon>
        <taxon>Clostridia</taxon>
        <taxon>Lachnospirales</taxon>
        <taxon>Lachnospiraceae</taxon>
        <taxon>Cuneatibacter</taxon>
    </lineage>
</organism>
<keyword evidence="3" id="KW-1185">Reference proteome</keyword>
<dbReference type="Pfam" id="PF05713">
    <property type="entry name" value="MobC"/>
    <property type="match status" value="1"/>
</dbReference>
<dbReference type="Proteomes" id="UP000292927">
    <property type="component" value="Unassembled WGS sequence"/>
</dbReference>
<feature type="domain" description="Bacterial mobilisation" evidence="1">
    <location>
        <begin position="60"/>
        <end position="99"/>
    </location>
</feature>
<dbReference type="EMBL" id="SGXF01000002">
    <property type="protein sequence ID" value="RZT01170.1"/>
    <property type="molecule type" value="Genomic_DNA"/>
</dbReference>
<sequence>MANKNIKVSVRMCPDLRDKLIKESGGEEKVNLSEIIRDRLERRPADHKEIRELLYSLKIEISRIGTNINQITKSHNSGLYRSEDKQELEKAMLQLNILLRDIEQILYREI</sequence>
<comment type="caution">
    <text evidence="2">The sequence shown here is derived from an EMBL/GenBank/DDBJ whole genome shotgun (WGS) entry which is preliminary data.</text>
</comment>
<evidence type="ECO:0000259" key="1">
    <source>
        <dbReference type="Pfam" id="PF05713"/>
    </source>
</evidence>
<dbReference type="AlphaFoldDB" id="A0A4Q7PMP4"/>
<accession>A0A4Q7PMP4</accession>
<dbReference type="OrthoDB" id="9796842at2"/>